<feature type="compositionally biased region" description="Basic and acidic residues" evidence="1">
    <location>
        <begin position="318"/>
        <end position="331"/>
    </location>
</feature>
<feature type="region of interest" description="Disordered" evidence="1">
    <location>
        <begin position="215"/>
        <end position="481"/>
    </location>
</feature>
<feature type="compositionally biased region" description="Basic residues" evidence="1">
    <location>
        <begin position="714"/>
        <end position="726"/>
    </location>
</feature>
<dbReference type="Proteomes" id="UP000799767">
    <property type="component" value="Unassembled WGS sequence"/>
</dbReference>
<evidence type="ECO:0000256" key="1">
    <source>
        <dbReference type="SAM" id="MobiDB-lite"/>
    </source>
</evidence>
<dbReference type="EMBL" id="MU001638">
    <property type="protein sequence ID" value="KAF2481300.1"/>
    <property type="molecule type" value="Genomic_DNA"/>
</dbReference>
<feature type="region of interest" description="Disordered" evidence="1">
    <location>
        <begin position="680"/>
        <end position="781"/>
    </location>
</feature>
<protein>
    <submittedName>
        <fullName evidence="2">Uncharacterized protein</fullName>
    </submittedName>
</protein>
<reference evidence="2" key="1">
    <citation type="journal article" date="2020" name="Stud. Mycol.">
        <title>101 Dothideomycetes genomes: a test case for predicting lifestyles and emergence of pathogens.</title>
        <authorList>
            <person name="Haridas S."/>
            <person name="Albert R."/>
            <person name="Binder M."/>
            <person name="Bloem J."/>
            <person name="Labutti K."/>
            <person name="Salamov A."/>
            <person name="Andreopoulos B."/>
            <person name="Baker S."/>
            <person name="Barry K."/>
            <person name="Bills G."/>
            <person name="Bluhm B."/>
            <person name="Cannon C."/>
            <person name="Castanera R."/>
            <person name="Culley D."/>
            <person name="Daum C."/>
            <person name="Ezra D."/>
            <person name="Gonzalez J."/>
            <person name="Henrissat B."/>
            <person name="Kuo A."/>
            <person name="Liang C."/>
            <person name="Lipzen A."/>
            <person name="Lutzoni F."/>
            <person name="Magnuson J."/>
            <person name="Mondo S."/>
            <person name="Nolan M."/>
            <person name="Ohm R."/>
            <person name="Pangilinan J."/>
            <person name="Park H.-J."/>
            <person name="Ramirez L."/>
            <person name="Alfaro M."/>
            <person name="Sun H."/>
            <person name="Tritt A."/>
            <person name="Yoshinaga Y."/>
            <person name="Zwiers L.-H."/>
            <person name="Turgeon B."/>
            <person name="Goodwin S."/>
            <person name="Spatafora J."/>
            <person name="Crous P."/>
            <person name="Grigoriev I."/>
        </authorList>
    </citation>
    <scope>NUCLEOTIDE SEQUENCE</scope>
    <source>
        <strain evidence="2">CBS 113389</strain>
    </source>
</reference>
<gene>
    <name evidence="2" type="ORF">BDY17DRAFT_186042</name>
</gene>
<feature type="compositionally biased region" description="Polar residues" evidence="1">
    <location>
        <begin position="766"/>
        <end position="781"/>
    </location>
</feature>
<proteinExistence type="predicted"/>
<feature type="compositionally biased region" description="Low complexity" evidence="1">
    <location>
        <begin position="746"/>
        <end position="765"/>
    </location>
</feature>
<feature type="compositionally biased region" description="Basic and acidic residues" evidence="1">
    <location>
        <begin position="680"/>
        <end position="689"/>
    </location>
</feature>
<feature type="region of interest" description="Disordered" evidence="1">
    <location>
        <begin position="599"/>
        <end position="629"/>
    </location>
</feature>
<organism evidence="2 3">
    <name type="scientific">Neohortaea acidophila</name>
    <dbReference type="NCBI Taxonomy" id="245834"/>
    <lineage>
        <taxon>Eukaryota</taxon>
        <taxon>Fungi</taxon>
        <taxon>Dikarya</taxon>
        <taxon>Ascomycota</taxon>
        <taxon>Pezizomycotina</taxon>
        <taxon>Dothideomycetes</taxon>
        <taxon>Dothideomycetidae</taxon>
        <taxon>Mycosphaerellales</taxon>
        <taxon>Teratosphaeriaceae</taxon>
        <taxon>Neohortaea</taxon>
    </lineage>
</organism>
<name>A0A6A6PMI7_9PEZI</name>
<accession>A0A6A6PMI7</accession>
<dbReference type="RefSeq" id="XP_033587870.1">
    <property type="nucleotide sequence ID" value="XM_033729967.1"/>
</dbReference>
<feature type="compositionally biased region" description="Low complexity" evidence="1">
    <location>
        <begin position="383"/>
        <end position="398"/>
    </location>
</feature>
<feature type="compositionally biased region" description="Polar residues" evidence="1">
    <location>
        <begin position="129"/>
        <end position="147"/>
    </location>
</feature>
<feature type="compositionally biased region" description="Polar residues" evidence="1">
    <location>
        <begin position="163"/>
        <end position="172"/>
    </location>
</feature>
<dbReference type="GeneID" id="54470969"/>
<feature type="compositionally biased region" description="Low complexity" evidence="1">
    <location>
        <begin position="334"/>
        <end position="351"/>
    </location>
</feature>
<evidence type="ECO:0000313" key="2">
    <source>
        <dbReference type="EMBL" id="KAF2481300.1"/>
    </source>
</evidence>
<feature type="compositionally biased region" description="Polar residues" evidence="1">
    <location>
        <begin position="268"/>
        <end position="293"/>
    </location>
</feature>
<feature type="compositionally biased region" description="Polar residues" evidence="1">
    <location>
        <begin position="411"/>
        <end position="425"/>
    </location>
</feature>
<feature type="compositionally biased region" description="Polar residues" evidence="1">
    <location>
        <begin position="603"/>
        <end position="618"/>
    </location>
</feature>
<evidence type="ECO:0000313" key="3">
    <source>
        <dbReference type="Proteomes" id="UP000799767"/>
    </source>
</evidence>
<feature type="compositionally biased region" description="Low complexity" evidence="1">
    <location>
        <begin position="148"/>
        <end position="162"/>
    </location>
</feature>
<dbReference type="OrthoDB" id="5430532at2759"/>
<keyword evidence="3" id="KW-1185">Reference proteome</keyword>
<feature type="compositionally biased region" description="Low complexity" evidence="1">
    <location>
        <begin position="299"/>
        <end position="315"/>
    </location>
</feature>
<feature type="region of interest" description="Disordered" evidence="1">
    <location>
        <begin position="119"/>
        <end position="174"/>
    </location>
</feature>
<sequence>MLELPRMKPTIKSQAFFEGLHIDSKTLDAPPPMPDKAKMDKLMDEEIRFDLSNLNPPIASPAFFAGVDVQRLRKEHLAIGQTASDASNSQVGTEARPVKLLMRSASNPVSTRAVLVDHHPKKWPRAESADTTASSPRTDGTENAWNLSTAPTSAAATPAPGSMRQSSQSARQGSEKFLTADIEWMRSELERHKREQDEAKARRELDNQVLASLGLNTGPDAAQQSSKTSAQAPVRKPLPAIQADGLLRGRKTNQSIQERRNVPPVAQLSATPSRDASRSAVNRQHSVPRSENAQELYMRQAESSESQAASRRGSQTSEPRKLRSLSREFREYFGGSSDAAVSSGDDVSRASSRSRRLFQLNPRPRDGTRAPLASIESSKPQSRSRSIESIRSAVSAVAPSLDSAASKLRSWKSSRTGESTTTNDTSRSGSSLSKRHSRDFSRELQMSPDSHKRGKSSVNLNRELPPLPSIDQWKPAEPEKPKHIVSMASPKRFSLRLSGGAAASAPNLAEFGPVSPLPGPGTYTSSTSRIQSIYSRYSKISDGWLPPLSAGASPTVQSPLPQLGQTADRYSSIGDSARPESFPASPAYAVVDPRQASFPASPAYTTTDEQAQQVSSSIPPSPAYLTVESQQQRIPSEYMFRSNFGALLQPSSPLSVPVVLDTTPPQRAVTIKRRTEDMFLPDLDARARNESSIVGPPAASKEESSSGTPAKTHIINHSRSLGKKKSDKAAPAPGIKRQNTAPILHSAAAASSSPSTPSSHSKSVSDGTNFSRVKPTSTAATPENYTRLYDMGYRNIVQIQPQDRPGAGAEIAPDATAAATAAAKSATLSVLPERKDSKRWWKRGTSKKIARKGSGAQAPALAQVGEYMHADESAPTVVRF</sequence>
<dbReference type="AlphaFoldDB" id="A0A6A6PMI7"/>
<feature type="compositionally biased region" description="Low complexity" evidence="1">
    <location>
        <begin position="221"/>
        <end position="232"/>
    </location>
</feature>